<keyword evidence="3" id="KW-1003">Cell membrane</keyword>
<keyword evidence="6 14" id="KW-0067">ATP-binding</keyword>
<dbReference type="PROSITE" id="PS00211">
    <property type="entry name" value="ABC_TRANSPORTER_1"/>
    <property type="match status" value="1"/>
</dbReference>
<evidence type="ECO:0000256" key="9">
    <source>
        <dbReference type="ARBA" id="ARBA00023055"/>
    </source>
</evidence>
<dbReference type="GO" id="GO:0034040">
    <property type="term" value="F:ATPase-coupled lipid transmembrane transporter activity"/>
    <property type="evidence" value="ECO:0007669"/>
    <property type="project" value="InterPro"/>
</dbReference>
<dbReference type="SUPFAM" id="SSF90123">
    <property type="entry name" value="ABC transporter transmembrane region"/>
    <property type="match status" value="1"/>
</dbReference>
<evidence type="ECO:0000256" key="5">
    <source>
        <dbReference type="ARBA" id="ARBA00022741"/>
    </source>
</evidence>
<accession>A0A4Z0BK08</accession>
<dbReference type="SUPFAM" id="SSF52540">
    <property type="entry name" value="P-loop containing nucleoside triphosphate hydrolases"/>
    <property type="match status" value="1"/>
</dbReference>
<evidence type="ECO:0000256" key="6">
    <source>
        <dbReference type="ARBA" id="ARBA00022840"/>
    </source>
</evidence>
<dbReference type="NCBIfam" id="TIGR02203">
    <property type="entry name" value="MsbA_lipidA"/>
    <property type="match status" value="1"/>
</dbReference>
<evidence type="ECO:0000256" key="10">
    <source>
        <dbReference type="ARBA" id="ARBA00023136"/>
    </source>
</evidence>
<gene>
    <name evidence="14" type="primary">msbA</name>
    <name evidence="14" type="ORF">EZ313_21450</name>
</gene>
<proteinExistence type="predicted"/>
<feature type="transmembrane region" description="Helical" evidence="11">
    <location>
        <begin position="285"/>
        <end position="304"/>
    </location>
</feature>
<dbReference type="GO" id="GO:0016887">
    <property type="term" value="F:ATP hydrolysis activity"/>
    <property type="evidence" value="ECO:0007669"/>
    <property type="project" value="InterPro"/>
</dbReference>
<dbReference type="Gene3D" id="1.20.1560.10">
    <property type="entry name" value="ABC transporter type 1, transmembrane domain"/>
    <property type="match status" value="1"/>
</dbReference>
<dbReference type="Gene3D" id="3.40.50.300">
    <property type="entry name" value="P-loop containing nucleotide triphosphate hydrolases"/>
    <property type="match status" value="1"/>
</dbReference>
<keyword evidence="9" id="KW-0445">Lipid transport</keyword>
<keyword evidence="5" id="KW-0547">Nucleotide-binding</keyword>
<evidence type="ECO:0000313" key="15">
    <source>
        <dbReference type="Proteomes" id="UP000298180"/>
    </source>
</evidence>
<dbReference type="PANTHER" id="PTHR43394">
    <property type="entry name" value="ATP-DEPENDENT PERMEASE MDL1, MITOCHONDRIAL"/>
    <property type="match status" value="1"/>
</dbReference>
<comment type="caution">
    <text evidence="14">The sequence shown here is derived from an EMBL/GenBank/DDBJ whole genome shotgun (WGS) entry which is preliminary data.</text>
</comment>
<evidence type="ECO:0000259" key="12">
    <source>
        <dbReference type="PROSITE" id="PS50893"/>
    </source>
</evidence>
<keyword evidence="8 11" id="KW-1133">Transmembrane helix</keyword>
<dbReference type="PROSITE" id="PS50929">
    <property type="entry name" value="ABC_TM1F"/>
    <property type="match status" value="1"/>
</dbReference>
<keyword evidence="4 11" id="KW-0812">Transmembrane</keyword>
<evidence type="ECO:0000256" key="3">
    <source>
        <dbReference type="ARBA" id="ARBA00022475"/>
    </source>
</evidence>
<evidence type="ECO:0000256" key="8">
    <source>
        <dbReference type="ARBA" id="ARBA00022989"/>
    </source>
</evidence>
<name>A0A4Z0BK08_9BURK</name>
<dbReference type="InterPro" id="IPR011527">
    <property type="entry name" value="ABC1_TM_dom"/>
</dbReference>
<protein>
    <submittedName>
        <fullName evidence="14">Lipid A export permease/ATP-binding protein MsbA</fullName>
    </submittedName>
</protein>
<dbReference type="Pfam" id="PF00664">
    <property type="entry name" value="ABC_membrane"/>
    <property type="match status" value="1"/>
</dbReference>
<evidence type="ECO:0000313" key="14">
    <source>
        <dbReference type="EMBL" id="TFY99140.1"/>
    </source>
</evidence>
<dbReference type="InterPro" id="IPR003593">
    <property type="entry name" value="AAA+_ATPase"/>
</dbReference>
<dbReference type="PROSITE" id="PS50893">
    <property type="entry name" value="ABC_TRANSPORTER_2"/>
    <property type="match status" value="1"/>
</dbReference>
<dbReference type="FunFam" id="3.40.50.300:FF:000221">
    <property type="entry name" value="Multidrug ABC transporter ATP-binding protein"/>
    <property type="match status" value="1"/>
</dbReference>
<keyword evidence="2" id="KW-0813">Transport</keyword>
<evidence type="ECO:0000256" key="2">
    <source>
        <dbReference type="ARBA" id="ARBA00022448"/>
    </source>
</evidence>
<dbReference type="CDD" id="cd18552">
    <property type="entry name" value="ABC_6TM_MsbA_like"/>
    <property type="match status" value="1"/>
</dbReference>
<keyword evidence="15" id="KW-1185">Reference proteome</keyword>
<feature type="domain" description="ABC transporter" evidence="12">
    <location>
        <begin position="350"/>
        <end position="582"/>
    </location>
</feature>
<reference evidence="14 15" key="1">
    <citation type="submission" date="2019-03" db="EMBL/GenBank/DDBJ databases">
        <title>Ramlibacter henchirensis DSM 14656, whole genome shotgun sequence.</title>
        <authorList>
            <person name="Zhang X."/>
            <person name="Feng G."/>
            <person name="Zhu H."/>
        </authorList>
    </citation>
    <scope>NUCLEOTIDE SEQUENCE [LARGE SCALE GENOMIC DNA]</scope>
    <source>
        <strain evidence="14 15">DSM 14656</strain>
    </source>
</reference>
<organism evidence="14 15">
    <name type="scientific">Ramlibacter henchirensis</name>
    <dbReference type="NCBI Taxonomy" id="204072"/>
    <lineage>
        <taxon>Bacteria</taxon>
        <taxon>Pseudomonadati</taxon>
        <taxon>Pseudomonadota</taxon>
        <taxon>Betaproteobacteria</taxon>
        <taxon>Burkholderiales</taxon>
        <taxon>Comamonadaceae</taxon>
        <taxon>Ramlibacter</taxon>
    </lineage>
</organism>
<comment type="subcellular location">
    <subcellularLocation>
        <location evidence="1">Cell membrane</location>
        <topology evidence="1">Multi-pass membrane protein</topology>
    </subcellularLocation>
</comment>
<evidence type="ECO:0000256" key="1">
    <source>
        <dbReference type="ARBA" id="ARBA00004651"/>
    </source>
</evidence>
<feature type="transmembrane region" description="Helical" evidence="11">
    <location>
        <begin position="34"/>
        <end position="56"/>
    </location>
</feature>
<dbReference type="InterPro" id="IPR039421">
    <property type="entry name" value="Type_1_exporter"/>
</dbReference>
<dbReference type="InterPro" id="IPR011917">
    <property type="entry name" value="ABC_transpr_lipidA"/>
</dbReference>
<dbReference type="InterPro" id="IPR027417">
    <property type="entry name" value="P-loop_NTPase"/>
</dbReference>
<dbReference type="RefSeq" id="WP_135265366.1">
    <property type="nucleotide sequence ID" value="NZ_SMLM01000004.1"/>
</dbReference>
<evidence type="ECO:0000259" key="13">
    <source>
        <dbReference type="PROSITE" id="PS50929"/>
    </source>
</evidence>
<dbReference type="GO" id="GO:0005524">
    <property type="term" value="F:ATP binding"/>
    <property type="evidence" value="ECO:0007669"/>
    <property type="project" value="UniProtKB-KW"/>
</dbReference>
<dbReference type="InterPro" id="IPR003439">
    <property type="entry name" value="ABC_transporter-like_ATP-bd"/>
</dbReference>
<feature type="domain" description="ABC transmembrane type-1" evidence="13">
    <location>
        <begin position="36"/>
        <end position="316"/>
    </location>
</feature>
<dbReference type="OrthoDB" id="8554730at2"/>
<keyword evidence="10 11" id="KW-0472">Membrane</keyword>
<dbReference type="SMART" id="SM00382">
    <property type="entry name" value="AAA"/>
    <property type="match status" value="1"/>
</dbReference>
<dbReference type="GO" id="GO:0005886">
    <property type="term" value="C:plasma membrane"/>
    <property type="evidence" value="ECO:0007669"/>
    <property type="project" value="UniProtKB-SubCell"/>
</dbReference>
<dbReference type="Proteomes" id="UP000298180">
    <property type="component" value="Unassembled WGS sequence"/>
</dbReference>
<dbReference type="GO" id="GO:0015421">
    <property type="term" value="F:ABC-type oligopeptide transporter activity"/>
    <property type="evidence" value="ECO:0007669"/>
    <property type="project" value="TreeGrafter"/>
</dbReference>
<dbReference type="InterPro" id="IPR036640">
    <property type="entry name" value="ABC1_TM_sf"/>
</dbReference>
<sequence length="587" mass="62748">MGAQAPPGREGVTQIDFSAVRWLAPYFGGASRRFWAIAALATVVSSATEPLVPALIKPLLDRGFRPGGIDLWMVPASLLLLFAVRGTAGFIADLALARITQDGLLALRKAMFARVLDARLSLFSQQNATTLSNTVVFEVQNGAMLLVNSVMALVKDSLALLALLVYLLYLNWKLTLIVFAIVPGVAFIMRTLSRRLYRIARSTQTATNDLAYVVEENVLAVRVVRLHGAQEAQAGRFTGFSTALRRLALKSAVASAAITPLTHMLAAGALSAVICVALWQTREGLTIGTFASFITAMLMLIAPIKRLSEAASPIARGLAAVQRAIDLIEHTPAESGGRHAPGHSRGHIELREVTVRYRGDAAPALDRVSLVLEPGHTVALVGPSGSGKTTLANLLPRFVVPDDGAVLLDGHDVADWDLQALRDQFALVSQDVVMFNGSLATNITMDAPIDPEKLQRCVAAANLRDLVESLPDGLDTVTGHNATQLSGGQRQRLAIARALYKDAPILILDEATSALDAASERLVQEALQRLMAGRTTVVIAHRLSTIEHADQVVVLEQGRVAETGTHQELLARGGLYAHLHALQQGAG</sequence>
<dbReference type="Pfam" id="PF00005">
    <property type="entry name" value="ABC_tran"/>
    <property type="match status" value="1"/>
</dbReference>
<evidence type="ECO:0000256" key="11">
    <source>
        <dbReference type="SAM" id="Phobius"/>
    </source>
</evidence>
<evidence type="ECO:0000256" key="7">
    <source>
        <dbReference type="ARBA" id="ARBA00022967"/>
    </source>
</evidence>
<feature type="transmembrane region" description="Helical" evidence="11">
    <location>
        <begin position="76"/>
        <end position="99"/>
    </location>
</feature>
<feature type="transmembrane region" description="Helical" evidence="11">
    <location>
        <begin position="252"/>
        <end position="279"/>
    </location>
</feature>
<dbReference type="InterPro" id="IPR017871">
    <property type="entry name" value="ABC_transporter-like_CS"/>
</dbReference>
<dbReference type="PANTHER" id="PTHR43394:SF1">
    <property type="entry name" value="ATP-BINDING CASSETTE SUB-FAMILY B MEMBER 10, MITOCHONDRIAL"/>
    <property type="match status" value="1"/>
</dbReference>
<evidence type="ECO:0000256" key="4">
    <source>
        <dbReference type="ARBA" id="ARBA00022692"/>
    </source>
</evidence>
<keyword evidence="7" id="KW-1278">Translocase</keyword>
<dbReference type="AlphaFoldDB" id="A0A4Z0BK08"/>
<dbReference type="EMBL" id="SMLM01000004">
    <property type="protein sequence ID" value="TFY99140.1"/>
    <property type="molecule type" value="Genomic_DNA"/>
</dbReference>